<dbReference type="PANTHER" id="PTHR39201">
    <property type="entry name" value="EXPORTED PROTEIN-RELATED"/>
    <property type="match status" value="1"/>
</dbReference>
<dbReference type="STRING" id="1423727.FC34_GL001031"/>
<dbReference type="Proteomes" id="UP000051672">
    <property type="component" value="Unassembled WGS sequence"/>
</dbReference>
<dbReference type="PATRIC" id="fig|1423727.3.peg.1039"/>
<dbReference type="RefSeq" id="WP_083479247.1">
    <property type="nucleotide sequence ID" value="NZ_AYZQ01000002.1"/>
</dbReference>
<organism evidence="2 3">
    <name type="scientific">Lacticaseibacillus brantae DSM 23927</name>
    <dbReference type="NCBI Taxonomy" id="1423727"/>
    <lineage>
        <taxon>Bacteria</taxon>
        <taxon>Bacillati</taxon>
        <taxon>Bacillota</taxon>
        <taxon>Bacilli</taxon>
        <taxon>Lactobacillales</taxon>
        <taxon>Lactobacillaceae</taxon>
        <taxon>Lacticaseibacillus</taxon>
    </lineage>
</organism>
<evidence type="ECO:0000313" key="2">
    <source>
        <dbReference type="EMBL" id="KRM72048.1"/>
    </source>
</evidence>
<dbReference type="GO" id="GO:0010181">
    <property type="term" value="F:FMN binding"/>
    <property type="evidence" value="ECO:0007669"/>
    <property type="project" value="InterPro"/>
</dbReference>
<gene>
    <name evidence="2" type="ORF">FC34_GL001031</name>
</gene>
<dbReference type="AlphaFoldDB" id="A0A0R2AYH2"/>
<dbReference type="PROSITE" id="PS50902">
    <property type="entry name" value="FLAVODOXIN_LIKE"/>
    <property type="match status" value="1"/>
</dbReference>
<dbReference type="InterPro" id="IPR008254">
    <property type="entry name" value="Flavodoxin/NO_synth"/>
</dbReference>
<comment type="caution">
    <text evidence="2">The sequence shown here is derived from an EMBL/GenBank/DDBJ whole genome shotgun (WGS) entry which is preliminary data.</text>
</comment>
<proteinExistence type="predicted"/>
<dbReference type="Pfam" id="PF12682">
    <property type="entry name" value="Flavodoxin_4"/>
    <property type="match status" value="1"/>
</dbReference>
<dbReference type="OrthoDB" id="9806505at2"/>
<dbReference type="Gene3D" id="3.40.50.360">
    <property type="match status" value="1"/>
</dbReference>
<reference evidence="2 3" key="1">
    <citation type="journal article" date="2015" name="Genome Announc.">
        <title>Expanding the biotechnology potential of lactobacilli through comparative genomics of 213 strains and associated genera.</title>
        <authorList>
            <person name="Sun Z."/>
            <person name="Harris H.M."/>
            <person name="McCann A."/>
            <person name="Guo C."/>
            <person name="Argimon S."/>
            <person name="Zhang W."/>
            <person name="Yang X."/>
            <person name="Jeffery I.B."/>
            <person name="Cooney J.C."/>
            <person name="Kagawa T.F."/>
            <person name="Liu W."/>
            <person name="Song Y."/>
            <person name="Salvetti E."/>
            <person name="Wrobel A."/>
            <person name="Rasinkangas P."/>
            <person name="Parkhill J."/>
            <person name="Rea M.C."/>
            <person name="O'Sullivan O."/>
            <person name="Ritari J."/>
            <person name="Douillard F.P."/>
            <person name="Paul Ross R."/>
            <person name="Yang R."/>
            <person name="Briner A.E."/>
            <person name="Felis G.E."/>
            <person name="de Vos W.M."/>
            <person name="Barrangou R."/>
            <person name="Klaenhammer T.R."/>
            <person name="Caufield P.W."/>
            <person name="Cui Y."/>
            <person name="Zhang H."/>
            <person name="O'Toole P.W."/>
        </authorList>
    </citation>
    <scope>NUCLEOTIDE SEQUENCE [LARGE SCALE GENOMIC DNA]</scope>
    <source>
        <strain evidence="2 3">DSM 23927</strain>
    </source>
</reference>
<keyword evidence="3" id="KW-1185">Reference proteome</keyword>
<evidence type="ECO:0000259" key="1">
    <source>
        <dbReference type="PROSITE" id="PS50902"/>
    </source>
</evidence>
<dbReference type="SUPFAM" id="SSF52218">
    <property type="entry name" value="Flavoproteins"/>
    <property type="match status" value="1"/>
</dbReference>
<dbReference type="PANTHER" id="PTHR39201:SF1">
    <property type="entry name" value="FLAVODOXIN-LIKE DOMAIN-CONTAINING PROTEIN"/>
    <property type="match status" value="1"/>
</dbReference>
<name>A0A0R2AYH2_9LACO</name>
<dbReference type="GO" id="GO:0016651">
    <property type="term" value="F:oxidoreductase activity, acting on NAD(P)H"/>
    <property type="evidence" value="ECO:0007669"/>
    <property type="project" value="UniProtKB-ARBA"/>
</dbReference>
<feature type="domain" description="Flavodoxin-like" evidence="1">
    <location>
        <begin position="6"/>
        <end position="152"/>
    </location>
</feature>
<dbReference type="EMBL" id="AYZQ01000002">
    <property type="protein sequence ID" value="KRM72048.1"/>
    <property type="molecule type" value="Genomic_DNA"/>
</dbReference>
<accession>A0A0R2AYH2</accession>
<dbReference type="InterPro" id="IPR029039">
    <property type="entry name" value="Flavoprotein-like_sf"/>
</dbReference>
<evidence type="ECO:0000313" key="3">
    <source>
        <dbReference type="Proteomes" id="UP000051672"/>
    </source>
</evidence>
<sequence length="152" mass="16734">MMMATNLVVYFSVSGTTKHAAETIAKLTGADIAELTPVEPYSREYDEVVARGQQEKDSKARPAVEPLSVNPNAYQTIYVGFPTWWGQPPMVIQTFFETSALKGKRIIPFTTSVTSTIADSWPMLQQLSQSAQATLEPGLTANSTTTIRQFIQ</sequence>
<protein>
    <submittedName>
        <fullName evidence="2">Twin-arginine translocation pathway signal</fullName>
    </submittedName>
</protein>